<dbReference type="EMBL" id="FOXH01000006">
    <property type="protein sequence ID" value="SFP87342.1"/>
    <property type="molecule type" value="Genomic_DNA"/>
</dbReference>
<name>A0A1I5TW79_9BACT</name>
<organism evidence="1 2">
    <name type="scientific">Pseudarcicella hirudinis</name>
    <dbReference type="NCBI Taxonomy" id="1079859"/>
    <lineage>
        <taxon>Bacteria</taxon>
        <taxon>Pseudomonadati</taxon>
        <taxon>Bacteroidota</taxon>
        <taxon>Cytophagia</taxon>
        <taxon>Cytophagales</taxon>
        <taxon>Flectobacillaceae</taxon>
        <taxon>Pseudarcicella</taxon>
    </lineage>
</organism>
<dbReference type="AlphaFoldDB" id="A0A1I5TW79"/>
<dbReference type="OrthoDB" id="956078at2"/>
<evidence type="ECO:0008006" key="3">
    <source>
        <dbReference type="Google" id="ProtNLM"/>
    </source>
</evidence>
<sequence length="159" mass="18189">MSLIEIKTGKREKVKIVPVVDDDYKILTQKRYYFLWKRFKRCTDVVVYKLRISGDEDILGVMALIDVPSESRFEIHLLACSIENVGKNKTYEGITGHLIAFTCQQAVKKYGRDACVSLLPKTRLKAHYIQQYGMLDAGLQLFLAGKALNDIILKYLLEA</sequence>
<keyword evidence="2" id="KW-1185">Reference proteome</keyword>
<protein>
    <recommendedName>
        <fullName evidence="3">N-acetyltransferase domain-containing protein</fullName>
    </recommendedName>
</protein>
<dbReference type="Proteomes" id="UP000199306">
    <property type="component" value="Unassembled WGS sequence"/>
</dbReference>
<evidence type="ECO:0000313" key="2">
    <source>
        <dbReference type="Proteomes" id="UP000199306"/>
    </source>
</evidence>
<reference evidence="1 2" key="1">
    <citation type="submission" date="2016-10" db="EMBL/GenBank/DDBJ databases">
        <authorList>
            <person name="de Groot N.N."/>
        </authorList>
    </citation>
    <scope>NUCLEOTIDE SEQUENCE [LARGE SCALE GENOMIC DNA]</scope>
    <source>
        <strain evidence="2">E92,LMG 26720,CCM 7988</strain>
    </source>
</reference>
<gene>
    <name evidence="1" type="ORF">SAMN04515674_106237</name>
</gene>
<proteinExistence type="predicted"/>
<dbReference type="RefSeq" id="WP_092017487.1">
    <property type="nucleotide sequence ID" value="NZ_FOXH01000006.1"/>
</dbReference>
<accession>A0A1I5TW79</accession>
<dbReference type="STRING" id="1079859.SAMN04515674_106237"/>
<evidence type="ECO:0000313" key="1">
    <source>
        <dbReference type="EMBL" id="SFP87342.1"/>
    </source>
</evidence>